<comment type="caution">
    <text evidence="2">The sequence shown here is derived from an EMBL/GenBank/DDBJ whole genome shotgun (WGS) entry which is preliminary data.</text>
</comment>
<dbReference type="AlphaFoldDB" id="A0AAX6MWP2"/>
<reference evidence="2 3" key="1">
    <citation type="journal article" date="2024" name="Front Chem Biol">
        <title>Unveiling the potential of Daldinia eschscholtzii MFLUCC 19-0629 through bioactivity and bioinformatics studies for enhanced sustainable agriculture production.</title>
        <authorList>
            <person name="Brooks S."/>
            <person name="Weaver J.A."/>
            <person name="Klomchit A."/>
            <person name="Alharthi S.A."/>
            <person name="Onlamun T."/>
            <person name="Nurani R."/>
            <person name="Vong T.K."/>
            <person name="Alberti F."/>
            <person name="Greco C."/>
        </authorList>
    </citation>
    <scope>NUCLEOTIDE SEQUENCE [LARGE SCALE GENOMIC DNA]</scope>
    <source>
        <strain evidence="2">MFLUCC 19-0629</strain>
    </source>
</reference>
<name>A0AAX6MWP2_9PEZI</name>
<accession>A0AAX6MWP2</accession>
<dbReference type="Proteomes" id="UP001369815">
    <property type="component" value="Unassembled WGS sequence"/>
</dbReference>
<evidence type="ECO:0000313" key="2">
    <source>
        <dbReference type="EMBL" id="KAK6956592.1"/>
    </source>
</evidence>
<protein>
    <submittedName>
        <fullName evidence="2">Uncharacterized protein</fullName>
    </submittedName>
</protein>
<feature type="compositionally biased region" description="Low complexity" evidence="1">
    <location>
        <begin position="29"/>
        <end position="42"/>
    </location>
</feature>
<dbReference type="EMBL" id="JBANMG010000002">
    <property type="protein sequence ID" value="KAK6956592.1"/>
    <property type="molecule type" value="Genomic_DNA"/>
</dbReference>
<proteinExistence type="predicted"/>
<feature type="compositionally biased region" description="Polar residues" evidence="1">
    <location>
        <begin position="18"/>
        <end position="28"/>
    </location>
</feature>
<evidence type="ECO:0000256" key="1">
    <source>
        <dbReference type="SAM" id="MobiDB-lite"/>
    </source>
</evidence>
<feature type="region of interest" description="Disordered" evidence="1">
    <location>
        <begin position="18"/>
        <end position="98"/>
    </location>
</feature>
<gene>
    <name evidence="2" type="ORF">Daesc_001871</name>
</gene>
<evidence type="ECO:0000313" key="3">
    <source>
        <dbReference type="Proteomes" id="UP001369815"/>
    </source>
</evidence>
<sequence>MGRFRRFAKAVRHKFSQRFNDTQSTLGTSSYPSAQSSRSPQSIETADVATSDDSEHHDVNYLRHFKTSDSSAGTTSTEDAESPPSLPEPPSQFISYLDQNQGDPTRALLQPYLGYEKWLRHEFVNPDAEIDCYSNLVPVFNGQESLFKIRTIDYLLADKSRYLMPLQDHQREEDNSLAIVESLEKYQCNFDGFTRDWSNIVVAGSSALLPLLSRRKDVDIEGDPAVEKPAETYYQIAASTSDIDIFLYGIDDEEAAVRRIVEVENVIRKNQNLFPNTALALRSENAITFIAPKWPFRHVQHNFEVYWDSLDRLRVKSIDIEEYDMSHRYLTGLARLIFSEAVLRKKAGSEWKKNRNLRKLDDSRGPMAVESLSGYANHILPYGLTLTARSVRLAIKGSAENPYMFGTIQEVTDPTNKKCKWKLKNNRRVKLTKKVTFIKLNPGRQMIGSFYPRTADDWTKMAYE</sequence>
<organism evidence="2 3">
    <name type="scientific">Daldinia eschscholtzii</name>
    <dbReference type="NCBI Taxonomy" id="292717"/>
    <lineage>
        <taxon>Eukaryota</taxon>
        <taxon>Fungi</taxon>
        <taxon>Dikarya</taxon>
        <taxon>Ascomycota</taxon>
        <taxon>Pezizomycotina</taxon>
        <taxon>Sordariomycetes</taxon>
        <taxon>Xylariomycetidae</taxon>
        <taxon>Xylariales</taxon>
        <taxon>Hypoxylaceae</taxon>
        <taxon>Daldinia</taxon>
    </lineage>
</organism>
<keyword evidence="3" id="KW-1185">Reference proteome</keyword>
<feature type="compositionally biased region" description="Polar residues" evidence="1">
    <location>
        <begin position="68"/>
        <end position="77"/>
    </location>
</feature>